<protein>
    <submittedName>
        <fullName evidence="2">Uncharacterized protein</fullName>
    </submittedName>
</protein>
<keyword evidence="1" id="KW-0812">Transmembrane</keyword>
<evidence type="ECO:0000313" key="2">
    <source>
        <dbReference type="EMBL" id="KMT66172.1"/>
    </source>
</evidence>
<organism evidence="2 3">
    <name type="scientific">Catenovulum maritimum</name>
    <dbReference type="NCBI Taxonomy" id="1513271"/>
    <lineage>
        <taxon>Bacteria</taxon>
        <taxon>Pseudomonadati</taxon>
        <taxon>Pseudomonadota</taxon>
        <taxon>Gammaproteobacteria</taxon>
        <taxon>Alteromonadales</taxon>
        <taxon>Alteromonadaceae</taxon>
        <taxon>Catenovulum</taxon>
    </lineage>
</organism>
<comment type="caution">
    <text evidence="2">The sequence shown here is derived from an EMBL/GenBank/DDBJ whole genome shotgun (WGS) entry which is preliminary data.</text>
</comment>
<evidence type="ECO:0000313" key="3">
    <source>
        <dbReference type="Proteomes" id="UP000037600"/>
    </source>
</evidence>
<evidence type="ECO:0000256" key="1">
    <source>
        <dbReference type="SAM" id="Phobius"/>
    </source>
</evidence>
<reference evidence="2 3" key="1">
    <citation type="submission" date="2015-04" db="EMBL/GenBank/DDBJ databases">
        <title>Draft Genome Sequence of the Novel Agar-Digesting Marine Bacterium Q1.</title>
        <authorList>
            <person name="Li Y."/>
            <person name="Li D."/>
            <person name="Chen G."/>
            <person name="Du Z."/>
        </authorList>
    </citation>
    <scope>NUCLEOTIDE SEQUENCE [LARGE SCALE GENOMIC DNA]</scope>
    <source>
        <strain evidence="2 3">Q1</strain>
    </source>
</reference>
<dbReference type="OrthoDB" id="6332833at2"/>
<dbReference type="RefSeq" id="WP_048690466.1">
    <property type="nucleotide sequence ID" value="NZ_KQ130484.1"/>
</dbReference>
<sequence>MYKRWQLWIIRLGSEPDKSWRRFFIGLVAFWIAAGLTWFSVDYQVFWFYLSIILLIPSFLYAVYGYIGIFSNRFGRLIEQSEKYNKTFSKD</sequence>
<keyword evidence="3" id="KW-1185">Reference proteome</keyword>
<dbReference type="STRING" id="1513271.XM47_05240"/>
<gene>
    <name evidence="2" type="ORF">XM47_05240</name>
</gene>
<feature type="transmembrane region" description="Helical" evidence="1">
    <location>
        <begin position="20"/>
        <end position="40"/>
    </location>
</feature>
<dbReference type="AlphaFoldDB" id="A0A0J8GTV4"/>
<accession>A0A0J8GTV4</accession>
<dbReference type="Proteomes" id="UP000037600">
    <property type="component" value="Unassembled WGS sequence"/>
</dbReference>
<name>A0A0J8GTV4_9ALTE</name>
<keyword evidence="1" id="KW-1133">Transmembrane helix</keyword>
<proteinExistence type="predicted"/>
<keyword evidence="1" id="KW-0472">Membrane</keyword>
<dbReference type="EMBL" id="LAZL01000006">
    <property type="protein sequence ID" value="KMT66172.1"/>
    <property type="molecule type" value="Genomic_DNA"/>
</dbReference>
<feature type="transmembrane region" description="Helical" evidence="1">
    <location>
        <begin position="46"/>
        <end position="67"/>
    </location>
</feature>